<organism evidence="2 3">
    <name type="scientific">Daphnia magna</name>
    <dbReference type="NCBI Taxonomy" id="35525"/>
    <lineage>
        <taxon>Eukaryota</taxon>
        <taxon>Metazoa</taxon>
        <taxon>Ecdysozoa</taxon>
        <taxon>Arthropoda</taxon>
        <taxon>Crustacea</taxon>
        <taxon>Branchiopoda</taxon>
        <taxon>Diplostraca</taxon>
        <taxon>Cladocera</taxon>
        <taxon>Anomopoda</taxon>
        <taxon>Daphniidae</taxon>
        <taxon>Daphnia</taxon>
    </lineage>
</organism>
<dbReference type="InterPro" id="IPR050951">
    <property type="entry name" value="Retrovirus_Pol_polyprotein"/>
</dbReference>
<feature type="region of interest" description="Disordered" evidence="1">
    <location>
        <begin position="1144"/>
        <end position="1182"/>
    </location>
</feature>
<name>A0A164L2Y9_9CRUS</name>
<evidence type="ECO:0000256" key="1">
    <source>
        <dbReference type="SAM" id="MobiDB-lite"/>
    </source>
</evidence>
<dbReference type="OrthoDB" id="6366253at2759"/>
<evidence type="ECO:0000313" key="3">
    <source>
        <dbReference type="Proteomes" id="UP000076858"/>
    </source>
</evidence>
<feature type="region of interest" description="Disordered" evidence="1">
    <location>
        <begin position="468"/>
        <end position="489"/>
    </location>
</feature>
<dbReference type="PANTHER" id="PTHR37984:SF9">
    <property type="entry name" value="INTEGRASE CATALYTIC DOMAIN-CONTAINING PROTEIN"/>
    <property type="match status" value="1"/>
</dbReference>
<protein>
    <submittedName>
        <fullName evidence="2">Uncharacterized protein</fullName>
    </submittedName>
</protein>
<accession>A0A164L2Y9</accession>
<evidence type="ECO:0000313" key="2">
    <source>
        <dbReference type="EMBL" id="KZS03748.1"/>
    </source>
</evidence>
<proteinExistence type="predicted"/>
<dbReference type="Proteomes" id="UP000076858">
    <property type="component" value="Unassembled WGS sequence"/>
</dbReference>
<sequence>MTSVKKVTTFPLTCMVIGARMSRSQYQLLSGFPFLFTPSKELPEGITVDQFLGETNDKGEYNLLFRKIPSKLINLPRGILLGNVETACQLIGKIDVKDENDTLPNEEQVEIDTYISNVELQYKIPLIKLLNDFKDIFATTDSQLGYTGLIKHSIDTQGRGPIRLRPYRAARKHQEELRRCNENWPKYLGQTPRGHNTKTRVTCRMWLKNEMLWAPQQQERRCLRRQRHVVQTWSRWRWYRRCWLNKLSSTWSNERLAHAEELRKMNTTLDELICRGRVNHSGHSDEEDRGSISRRRINVFSLKQLQADTSFRDFISWRSKWDDLYTLKHLKEHPSTEQVAVLWMVLSTGMLQLTEMVLKVRQNGTLTPDIVLDKIQQYLRKQRSVGLDRVEFDECNQVAGESFDQYYIRLQRIAVCAELCSTCWGTRMTTCIMSGICDQETLKKLLSISPFLSLSAAVSGHPTSSKSFCGGSRGRHRSRSNCRSSTYGSETNDCTSCGYAAHTANRPLCSAIGKECKACNMVGYFATVCPSKKGIPDSGFRDPPPSSARFKYSSVPPGSDYYGGIVETRWECDCTPYCHSTLWRGSNNHGLQTAPPSGYGKQVSTTPVIVCPEYDGMLVSWFTCVDLGILQKILQKISQVRSSSSDAACPFPFNPIDPSQISAINEAMFSVFSDVFDETGPLKQFDGPAMTIELKPDAIPFAVHGCRPIPFKQREPAKILLDDMVAQNIIEPVMEPTGWVHPLVVALKGNGIAIKPHLHNHLSCLLSALMQNSAADRCVPEKWPRICVIAMPGRPLGADSLWFAIDQRHGKSLCHGLHQFTLIVDHQPLVAISDRYTLDADEKPRLQHTAEAEDSATHSRHIIQCQAVSIFSAEGSGPRHLENPILKKLQMAAQADAQYQRFLQAVETGFVGHPDRTDETIRYYWKILSDFWFDDGLVLFGNRIVIPSSERLAVFTALHALHKGIEHTKRRFDPALSRIFQDTSADLFSHKGNHHLIYVDCLSGLPSIHAWYGRDVTSADVIKALVGNFVDTGVPPSTPIAGSGLSPIVCLEVAGCLGVVRTCVGDREGAPVREHYDQRSRLLKPLEVDCPVRIQDSSSKRWDKRGVIVEIGPNHDYRIHLPSGLVYWRNRRFVRKDFTIDPVPPPAIRSENTTRKKTPGPGRFAETSQAAPRRSARTKKPCNHFISQF</sequence>
<comment type="caution">
    <text evidence="2">The sequence shown here is derived from an EMBL/GenBank/DDBJ whole genome shotgun (WGS) entry which is preliminary data.</text>
</comment>
<gene>
    <name evidence="2" type="ORF">APZ42_033452</name>
</gene>
<dbReference type="EMBL" id="LRGB01003214">
    <property type="protein sequence ID" value="KZS03748.1"/>
    <property type="molecule type" value="Genomic_DNA"/>
</dbReference>
<keyword evidence="3" id="KW-1185">Reference proteome</keyword>
<reference evidence="2 3" key="1">
    <citation type="submission" date="2016-03" db="EMBL/GenBank/DDBJ databases">
        <title>EvidentialGene: Evidence-directed Construction of Genes on Genomes.</title>
        <authorList>
            <person name="Gilbert D.G."/>
            <person name="Choi J.-H."/>
            <person name="Mockaitis K."/>
            <person name="Colbourne J."/>
            <person name="Pfrender M."/>
        </authorList>
    </citation>
    <scope>NUCLEOTIDE SEQUENCE [LARGE SCALE GENOMIC DNA]</scope>
    <source>
        <strain evidence="2 3">Xinb3</strain>
        <tissue evidence="2">Complete organism</tissue>
    </source>
</reference>
<dbReference type="Gene3D" id="3.10.10.10">
    <property type="entry name" value="HIV Type 1 Reverse Transcriptase, subunit A, domain 1"/>
    <property type="match status" value="1"/>
</dbReference>
<dbReference type="PANTHER" id="PTHR37984">
    <property type="entry name" value="PROTEIN CBG26694"/>
    <property type="match status" value="1"/>
</dbReference>
<dbReference type="AlphaFoldDB" id="A0A164L2Y9"/>